<dbReference type="Proteomes" id="UP000184191">
    <property type="component" value="Unassembled WGS sequence"/>
</dbReference>
<proteinExistence type="predicted"/>
<keyword evidence="8" id="KW-1185">Reference proteome</keyword>
<dbReference type="SUPFAM" id="SSF46626">
    <property type="entry name" value="Cytochrome c"/>
    <property type="match status" value="1"/>
</dbReference>
<dbReference type="OrthoDB" id="335174at2"/>
<keyword evidence="2 4" id="KW-0479">Metal-binding</keyword>
<sequence length="134" mass="14573">MRIAILASMMAALCLPTGVMAQDTRLGQKTYERYCAACHGADASGDGPMRPVLTVAPRDLRGLAKDNGGAFPLARVVRQIDGRDPMLAHGDPMPVYGDFFEGRDVVLKIEEGAQIRTSKAVVDLVAYLQRLQER</sequence>
<gene>
    <name evidence="7" type="ORF">SAMN05444414_10729</name>
</gene>
<evidence type="ECO:0000256" key="1">
    <source>
        <dbReference type="ARBA" id="ARBA00022617"/>
    </source>
</evidence>
<evidence type="ECO:0000256" key="4">
    <source>
        <dbReference type="PROSITE-ProRule" id="PRU00433"/>
    </source>
</evidence>
<dbReference type="AlphaFoldDB" id="A0A1M6YLL3"/>
<evidence type="ECO:0000313" key="8">
    <source>
        <dbReference type="Proteomes" id="UP000184191"/>
    </source>
</evidence>
<dbReference type="GO" id="GO:0046872">
    <property type="term" value="F:metal ion binding"/>
    <property type="evidence" value="ECO:0007669"/>
    <property type="project" value="UniProtKB-KW"/>
</dbReference>
<evidence type="ECO:0000256" key="5">
    <source>
        <dbReference type="SAM" id="SignalP"/>
    </source>
</evidence>
<dbReference type="Gene3D" id="1.10.760.10">
    <property type="entry name" value="Cytochrome c-like domain"/>
    <property type="match status" value="1"/>
</dbReference>
<evidence type="ECO:0000256" key="3">
    <source>
        <dbReference type="ARBA" id="ARBA00023004"/>
    </source>
</evidence>
<dbReference type="InterPro" id="IPR009056">
    <property type="entry name" value="Cyt_c-like_dom"/>
</dbReference>
<protein>
    <submittedName>
        <fullName evidence="7">Cytochrome c</fullName>
    </submittedName>
</protein>
<feature type="signal peptide" evidence="5">
    <location>
        <begin position="1"/>
        <end position="21"/>
    </location>
</feature>
<dbReference type="GO" id="GO:0020037">
    <property type="term" value="F:heme binding"/>
    <property type="evidence" value="ECO:0007669"/>
    <property type="project" value="InterPro"/>
</dbReference>
<feature type="chain" id="PRO_5013200937" evidence="5">
    <location>
        <begin position="22"/>
        <end position="134"/>
    </location>
</feature>
<evidence type="ECO:0000313" key="7">
    <source>
        <dbReference type="EMBL" id="SHL18909.1"/>
    </source>
</evidence>
<dbReference type="EMBL" id="FRBN01000007">
    <property type="protein sequence ID" value="SHL18909.1"/>
    <property type="molecule type" value="Genomic_DNA"/>
</dbReference>
<dbReference type="STRING" id="1054996.SAMN05444414_10729"/>
<accession>A0A1M6YLL3</accession>
<dbReference type="Pfam" id="PF13442">
    <property type="entry name" value="Cytochrome_CBB3"/>
    <property type="match status" value="1"/>
</dbReference>
<dbReference type="PROSITE" id="PS51007">
    <property type="entry name" value="CYTC"/>
    <property type="match status" value="1"/>
</dbReference>
<evidence type="ECO:0000259" key="6">
    <source>
        <dbReference type="PROSITE" id="PS51007"/>
    </source>
</evidence>
<organism evidence="7 8">
    <name type="scientific">Roseovarius marisflavi</name>
    <dbReference type="NCBI Taxonomy" id="1054996"/>
    <lineage>
        <taxon>Bacteria</taxon>
        <taxon>Pseudomonadati</taxon>
        <taxon>Pseudomonadota</taxon>
        <taxon>Alphaproteobacteria</taxon>
        <taxon>Rhodobacterales</taxon>
        <taxon>Roseobacteraceae</taxon>
        <taxon>Roseovarius</taxon>
    </lineage>
</organism>
<dbReference type="InterPro" id="IPR036909">
    <property type="entry name" value="Cyt_c-like_dom_sf"/>
</dbReference>
<reference evidence="8" key="1">
    <citation type="submission" date="2016-11" db="EMBL/GenBank/DDBJ databases">
        <authorList>
            <person name="Varghese N."/>
            <person name="Submissions S."/>
        </authorList>
    </citation>
    <scope>NUCLEOTIDE SEQUENCE [LARGE SCALE GENOMIC DNA]</scope>
    <source>
        <strain evidence="8">DSM 29327</strain>
    </source>
</reference>
<keyword evidence="1 4" id="KW-0349">Heme</keyword>
<evidence type="ECO:0000256" key="2">
    <source>
        <dbReference type="ARBA" id="ARBA00022723"/>
    </source>
</evidence>
<dbReference type="RefSeq" id="WP_073197208.1">
    <property type="nucleotide sequence ID" value="NZ_FRBN01000007.1"/>
</dbReference>
<dbReference type="GO" id="GO:0009055">
    <property type="term" value="F:electron transfer activity"/>
    <property type="evidence" value="ECO:0007669"/>
    <property type="project" value="InterPro"/>
</dbReference>
<name>A0A1M6YLL3_9RHOB</name>
<keyword evidence="5" id="KW-0732">Signal</keyword>
<feature type="domain" description="Cytochrome c" evidence="6">
    <location>
        <begin position="22"/>
        <end position="132"/>
    </location>
</feature>
<keyword evidence="3 4" id="KW-0408">Iron</keyword>